<evidence type="ECO:0000256" key="1">
    <source>
        <dbReference type="ARBA" id="ARBA00004613"/>
    </source>
</evidence>
<reference evidence="7" key="1">
    <citation type="journal article" date="2017" name="Ticks Tick Borne Dis.">
        <title>An insight into the sialome of Hyalomma excavatum.</title>
        <authorList>
            <person name="Ribeiro J.M."/>
            <person name="Slovak M."/>
            <person name="Francischetti I.M."/>
        </authorList>
    </citation>
    <scope>NUCLEOTIDE SEQUENCE</scope>
    <source>
        <strain evidence="7">Samish</strain>
        <tissue evidence="7">Salivary glands</tissue>
    </source>
</reference>
<dbReference type="Pfam" id="PF07677">
    <property type="entry name" value="A2M_recep"/>
    <property type="match status" value="1"/>
</dbReference>
<dbReference type="Pfam" id="PF01759">
    <property type="entry name" value="NTR"/>
    <property type="match status" value="1"/>
</dbReference>
<dbReference type="PROSITE" id="PS50189">
    <property type="entry name" value="NTR"/>
    <property type="match status" value="1"/>
</dbReference>
<organism evidence="7">
    <name type="scientific">Hyalomma excavatum</name>
    <dbReference type="NCBI Taxonomy" id="257692"/>
    <lineage>
        <taxon>Eukaryota</taxon>
        <taxon>Metazoa</taxon>
        <taxon>Ecdysozoa</taxon>
        <taxon>Arthropoda</taxon>
        <taxon>Chelicerata</taxon>
        <taxon>Arachnida</taxon>
        <taxon>Acari</taxon>
        <taxon>Parasitiformes</taxon>
        <taxon>Ixodida</taxon>
        <taxon>Ixodoidea</taxon>
        <taxon>Ixodidae</taxon>
        <taxon>Hyalomminae</taxon>
        <taxon>Hyalomma</taxon>
    </lineage>
</organism>
<evidence type="ECO:0000256" key="5">
    <source>
        <dbReference type="ARBA" id="ARBA00023157"/>
    </source>
</evidence>
<proteinExistence type="evidence at transcript level"/>
<dbReference type="Gene3D" id="2.60.120.1540">
    <property type="match status" value="1"/>
</dbReference>
<evidence type="ECO:0000259" key="6">
    <source>
        <dbReference type="PROSITE" id="PS50189"/>
    </source>
</evidence>
<evidence type="ECO:0000256" key="4">
    <source>
        <dbReference type="ARBA" id="ARBA00022966"/>
    </source>
</evidence>
<comment type="subcellular location">
    <subcellularLocation>
        <location evidence="1">Secreted</location>
    </subcellularLocation>
</comment>
<dbReference type="InterPro" id="IPR009048">
    <property type="entry name" value="A-macroglobulin_rcpt-bd"/>
</dbReference>
<feature type="domain" description="NTR" evidence="6">
    <location>
        <begin position="305"/>
        <end position="446"/>
    </location>
</feature>
<dbReference type="PANTHER" id="PTHR11412:SF136">
    <property type="entry name" value="CD109 ANTIGEN"/>
    <property type="match status" value="1"/>
</dbReference>
<protein>
    <submittedName>
        <fullName evidence="7">Putative alpha-macroglobulin posttranslational modification protein</fullName>
    </submittedName>
</protein>
<dbReference type="GO" id="GO:0005576">
    <property type="term" value="C:extracellular region"/>
    <property type="evidence" value="ECO:0007669"/>
    <property type="project" value="UniProtKB-SubCell"/>
</dbReference>
<dbReference type="PANTHER" id="PTHR11412">
    <property type="entry name" value="MACROGLOBULIN / COMPLEMENT"/>
    <property type="match status" value="1"/>
</dbReference>
<sequence>MTFIREMKDVDYVTSLVQWLGSRISPQGSLQTSTDTAMALQALAKYAAYAKENNVDLSCQVTLSNDRSFKEHVRIKRDNATVLNTIEIMKPGEQIFVSVKGSGTGVLYFNYTYNVKVPDDICKFDIKANFEQNQPSQYEILTRISRSTGNTNSQRKKDVKPDYRMEVCASPNADVPDGMVIFEVGLLTGFKANAMHLEKLVSEKKINTFAISRRKVDIYVPSILRNTTKCIDISLEQEFNVGQLQSGYVKVYAYYEPDFSCERLYMPGETSPLLKFACDDMDVCTCAEGGCPPENPLNRFLKDKNNEFLGEADQRDLLREFACENVDYVWKGRSKRSASKDGFIEATFLIDQVLKPGHEDGLENQIRRIKARDHCGATFNFTDGKPMIIMGKDSTFVEEYFAEKQFMYLIDSSSMVFPAEEENTSRRKRKLVTWFIREFSNETTRCYS</sequence>
<dbReference type="InterPro" id="IPR008930">
    <property type="entry name" value="Terpenoid_cyclase/PrenylTrfase"/>
</dbReference>
<evidence type="ECO:0000256" key="2">
    <source>
        <dbReference type="ARBA" id="ARBA00022525"/>
    </source>
</evidence>
<dbReference type="SUPFAM" id="SSF49410">
    <property type="entry name" value="Alpha-macroglobulin receptor domain"/>
    <property type="match status" value="1"/>
</dbReference>
<keyword evidence="4" id="KW-0882">Thioester bond</keyword>
<dbReference type="Gene3D" id="2.40.50.120">
    <property type="match status" value="1"/>
</dbReference>
<keyword evidence="3" id="KW-0732">Signal</keyword>
<evidence type="ECO:0000313" key="7">
    <source>
        <dbReference type="EMBL" id="JAP67586.1"/>
    </source>
</evidence>
<dbReference type="Gene3D" id="1.50.10.20">
    <property type="match status" value="1"/>
</dbReference>
<dbReference type="AlphaFoldDB" id="A0A131XPI1"/>
<evidence type="ECO:0000256" key="3">
    <source>
        <dbReference type="ARBA" id="ARBA00022729"/>
    </source>
</evidence>
<accession>A0A131XPI1</accession>
<dbReference type="SUPFAM" id="SSF48239">
    <property type="entry name" value="Terpenoid cyclases/Protein prenyltransferases"/>
    <property type="match status" value="1"/>
</dbReference>
<dbReference type="InterPro" id="IPR001134">
    <property type="entry name" value="Netrin_domain"/>
</dbReference>
<dbReference type="EMBL" id="GEFH01000995">
    <property type="protein sequence ID" value="JAP67586.1"/>
    <property type="molecule type" value="mRNA"/>
</dbReference>
<keyword evidence="2" id="KW-0964">Secreted</keyword>
<dbReference type="SMART" id="SM00643">
    <property type="entry name" value="C345C"/>
    <property type="match status" value="1"/>
</dbReference>
<keyword evidence="5" id="KW-1015">Disulfide bond</keyword>
<dbReference type="InterPro" id="IPR036595">
    <property type="entry name" value="A-macroglobulin_rcpt-bd_sf"/>
</dbReference>
<dbReference type="SMART" id="SM01361">
    <property type="entry name" value="A2M_recep"/>
    <property type="match status" value="1"/>
</dbReference>
<dbReference type="SUPFAM" id="SSF50242">
    <property type="entry name" value="TIMP-like"/>
    <property type="match status" value="1"/>
</dbReference>
<dbReference type="InterPro" id="IPR008993">
    <property type="entry name" value="TIMP-like_OB-fold"/>
</dbReference>
<dbReference type="InterPro" id="IPR018933">
    <property type="entry name" value="Netrin_module_non-TIMP"/>
</dbReference>
<dbReference type="Gene3D" id="2.60.40.690">
    <property type="entry name" value="Alpha-macroglobulin, receptor-binding domain"/>
    <property type="match status" value="1"/>
</dbReference>
<dbReference type="InterPro" id="IPR050473">
    <property type="entry name" value="A2M/Complement_sys"/>
</dbReference>
<name>A0A131XPI1_9ACAR</name>